<dbReference type="HOGENOM" id="CLU_017892_1_0_1"/>
<evidence type="ECO:0000256" key="4">
    <source>
        <dbReference type="ARBA" id="ARBA00022989"/>
    </source>
</evidence>
<dbReference type="GO" id="GO:0004896">
    <property type="term" value="F:cytokine receptor activity"/>
    <property type="evidence" value="ECO:0007669"/>
    <property type="project" value="TreeGrafter"/>
</dbReference>
<dbReference type="InterPro" id="IPR013783">
    <property type="entry name" value="Ig-like_fold"/>
</dbReference>
<proteinExistence type="evidence at transcript level"/>
<sequence>MLRWLLLLFLLSPVGCSSSSVESQDAGNNQSLQHEEGGAALRPDIYYCRSPNMEHFNCWWRPLGNLTEGEVTYTLTYSIERECPDYSTAGPHSCHFDGSHTTVWSVYCMNVTAVTAARNYTSQQLCLDVADIVETEVPVNLTFELSDAGGDETGHNALLSWRYPEPGDLQYGWITLVYELQYRRVGDAGNWKVKPSLREPQVELLSLPVGDYVVRVRCRSKNSPLWSKWSALMPMRIPAGPTAGKLLVQVLVAGFGIGAALVVAFIIIPQSKRIKDFLLPPIPKPRIMGINPLLLKKGNLDEINVHLSSFHSYRPPSYSQEVWEPVAVDNRG</sequence>
<dbReference type="InterPro" id="IPR015152">
    <property type="entry name" value="Growth/epo_recpt_lig-bind"/>
</dbReference>
<dbReference type="Pfam" id="PF09067">
    <property type="entry name" value="EpoR_lig-bind"/>
    <property type="match status" value="1"/>
</dbReference>
<keyword evidence="4 8" id="KW-1133">Transmembrane helix</keyword>
<evidence type="ECO:0000256" key="8">
    <source>
        <dbReference type="SAM" id="Phobius"/>
    </source>
</evidence>
<dbReference type="EMBL" id="AY374476">
    <property type="protein sequence ID" value="AAR25667.1"/>
    <property type="molecule type" value="mRNA"/>
</dbReference>
<keyword evidence="6 11" id="KW-0675">Receptor</keyword>
<comment type="subcellular location">
    <subcellularLocation>
        <location evidence="1">Membrane</location>
        <topology evidence="1">Single-pass type I membrane protein</topology>
    </subcellularLocation>
</comment>
<feature type="signal peptide" evidence="9">
    <location>
        <begin position="1"/>
        <end position="16"/>
    </location>
</feature>
<protein>
    <submittedName>
        <fullName evidence="11">Class I helical cytokine receptor member 4</fullName>
    </submittedName>
</protein>
<dbReference type="InterPro" id="IPR003961">
    <property type="entry name" value="FN3_dom"/>
</dbReference>
<dbReference type="InterPro" id="IPR036116">
    <property type="entry name" value="FN3_sf"/>
</dbReference>
<evidence type="ECO:0000256" key="3">
    <source>
        <dbReference type="ARBA" id="ARBA00022729"/>
    </source>
</evidence>
<evidence type="ECO:0000256" key="5">
    <source>
        <dbReference type="ARBA" id="ARBA00023136"/>
    </source>
</evidence>
<keyword evidence="2 8" id="KW-0812">Transmembrane</keyword>
<feature type="chain" id="PRO_5036475655" evidence="9">
    <location>
        <begin position="17"/>
        <end position="332"/>
    </location>
</feature>
<evidence type="ECO:0000256" key="9">
    <source>
        <dbReference type="SAM" id="SignalP"/>
    </source>
</evidence>
<dbReference type="PANTHER" id="PTHR23037:SF46">
    <property type="entry name" value="INTERLEUKIN 5 RECEPTOR SUBUNIT ALPHA"/>
    <property type="match status" value="1"/>
</dbReference>
<reference evidence="11" key="1">
    <citation type="journal article" date="2004" name="Nature">
        <title>Genome duplication in the teleost fish Tetraodon nigroviridis reveals the early vertebrate proto-karyotype.</title>
        <authorList>
            <person name="Jaillon O."/>
            <person name="Aury J.-M."/>
            <person name="Brunet F."/>
            <person name="Petit J.-L."/>
            <person name="Stange-Thomann N."/>
            <person name="Mauceli E."/>
            <person name="Bouneau L."/>
            <person name="Fischer C."/>
            <person name="Ozouf-Costaz C."/>
            <person name="Bernot A."/>
            <person name="Nicaud S."/>
            <person name="Jaffe D."/>
            <person name="Fisher S."/>
            <person name="Lutfalla G."/>
            <person name="Dossat C."/>
            <person name="Segurens B."/>
            <person name="Dasilva C."/>
            <person name="Salanoubat M."/>
            <person name="Levy M."/>
            <person name="Boudet N."/>
            <person name="Castellano S."/>
            <person name="Anthouard V."/>
            <person name="Jubin C."/>
            <person name="Castelli V."/>
            <person name="Katinka M."/>
            <person name="Vacherie B."/>
            <person name="Biemont C."/>
            <person name="Skalli Z."/>
            <person name="Cattolico L."/>
            <person name="Poulain J."/>
            <person name="De Berardinis V."/>
            <person name="Cruaud C."/>
            <person name="Duprat S."/>
            <person name="Brottier P."/>
            <person name="Coutanceau J.-P."/>
            <person name="Gouzy J."/>
            <person name="Parra G."/>
            <person name="Lardier G."/>
            <person name="Chapple C."/>
            <person name="McKernan K.J."/>
            <person name="McEwan P."/>
            <person name="Bosak S."/>
            <person name="Kellis M."/>
            <person name="Volff J.-N."/>
            <person name="Guigo R."/>
            <person name="Zody M.C."/>
            <person name="Mesirov J."/>
            <person name="Lindblad-Toh K."/>
            <person name="Birren B."/>
            <person name="Nusbaum C."/>
            <person name="Kahn D."/>
            <person name="Robinson-Rechavi M."/>
            <person name="Laudet V."/>
            <person name="Schachter V."/>
            <person name="Quetier F."/>
            <person name="Saurin W."/>
            <person name="Scarpelli C."/>
            <person name="Wincker P."/>
            <person name="Lander E.S."/>
            <person name="Weissenbach J."/>
            <person name="Roest Crollius H."/>
        </authorList>
    </citation>
    <scope>NUCLEOTIDE SEQUENCE</scope>
</reference>
<dbReference type="GO" id="GO:0009897">
    <property type="term" value="C:external side of plasma membrane"/>
    <property type="evidence" value="ECO:0007669"/>
    <property type="project" value="TreeGrafter"/>
</dbReference>
<accession>Q6UAQ2</accession>
<dbReference type="AlphaFoldDB" id="Q6UAQ2"/>
<feature type="transmembrane region" description="Helical" evidence="8">
    <location>
        <begin position="246"/>
        <end position="268"/>
    </location>
</feature>
<dbReference type="PANTHER" id="PTHR23037">
    <property type="entry name" value="CYTOKINE RECEPTOR"/>
    <property type="match status" value="1"/>
</dbReference>
<evidence type="ECO:0000259" key="10">
    <source>
        <dbReference type="PROSITE" id="PS50853"/>
    </source>
</evidence>
<evidence type="ECO:0000256" key="1">
    <source>
        <dbReference type="ARBA" id="ARBA00004479"/>
    </source>
</evidence>
<keyword evidence="7" id="KW-0325">Glycoprotein</keyword>
<keyword evidence="5 8" id="KW-0472">Membrane</keyword>
<dbReference type="Gene3D" id="2.60.40.10">
    <property type="entry name" value="Immunoglobulins"/>
    <property type="match status" value="2"/>
</dbReference>
<evidence type="ECO:0000256" key="6">
    <source>
        <dbReference type="ARBA" id="ARBA00023170"/>
    </source>
</evidence>
<gene>
    <name evidence="11" type="primary">CRFA4</name>
</gene>
<evidence type="ECO:0000313" key="11">
    <source>
        <dbReference type="EMBL" id="AAR25667.1"/>
    </source>
</evidence>
<name>Q6UAQ2_TETNG</name>
<dbReference type="PROSITE" id="PS50853">
    <property type="entry name" value="FN3"/>
    <property type="match status" value="1"/>
</dbReference>
<feature type="domain" description="Fibronectin type-III" evidence="10">
    <location>
        <begin position="137"/>
        <end position="240"/>
    </location>
</feature>
<evidence type="ECO:0000256" key="7">
    <source>
        <dbReference type="ARBA" id="ARBA00023180"/>
    </source>
</evidence>
<dbReference type="SUPFAM" id="SSF49265">
    <property type="entry name" value="Fibronectin type III"/>
    <property type="match status" value="2"/>
</dbReference>
<evidence type="ECO:0000256" key="2">
    <source>
        <dbReference type="ARBA" id="ARBA00022692"/>
    </source>
</evidence>
<organism evidence="11">
    <name type="scientific">Tetraodon nigroviridis</name>
    <name type="common">Spotted green pufferfish</name>
    <name type="synonym">Chelonodon nigroviridis</name>
    <dbReference type="NCBI Taxonomy" id="99883"/>
    <lineage>
        <taxon>Eukaryota</taxon>
        <taxon>Metazoa</taxon>
        <taxon>Chordata</taxon>
        <taxon>Craniata</taxon>
        <taxon>Vertebrata</taxon>
        <taxon>Euteleostomi</taxon>
        <taxon>Actinopterygii</taxon>
        <taxon>Neopterygii</taxon>
        <taxon>Teleostei</taxon>
        <taxon>Neoteleostei</taxon>
        <taxon>Acanthomorphata</taxon>
        <taxon>Eupercaria</taxon>
        <taxon>Tetraodontiformes</taxon>
        <taxon>Tetradontoidea</taxon>
        <taxon>Tetraodontidae</taxon>
        <taxon>Tetraodon</taxon>
    </lineage>
</organism>
<keyword evidence="3 9" id="KW-0732">Signal</keyword>